<sequence>EDLCPNLAESVSQSMSSVSPAIIIGISRKNACQNRMTWFGFKPTTLRMQDKHLDNFVTDNIPKNFIKMTCVENNLVLQVS</sequence>
<dbReference type="AlphaFoldDB" id="A0A0B7BVU3"/>
<feature type="non-terminal residue" evidence="1">
    <location>
        <position position="1"/>
    </location>
</feature>
<organism evidence="1">
    <name type="scientific">Arion vulgaris</name>
    <dbReference type="NCBI Taxonomy" id="1028688"/>
    <lineage>
        <taxon>Eukaryota</taxon>
        <taxon>Metazoa</taxon>
        <taxon>Spiralia</taxon>
        <taxon>Lophotrochozoa</taxon>
        <taxon>Mollusca</taxon>
        <taxon>Gastropoda</taxon>
        <taxon>Heterobranchia</taxon>
        <taxon>Euthyneura</taxon>
        <taxon>Panpulmonata</taxon>
        <taxon>Eupulmonata</taxon>
        <taxon>Stylommatophora</taxon>
        <taxon>Helicina</taxon>
        <taxon>Arionoidea</taxon>
        <taxon>Arionidae</taxon>
        <taxon>Arion</taxon>
    </lineage>
</organism>
<accession>A0A0B7BVU3</accession>
<reference evidence="1" key="1">
    <citation type="submission" date="2014-12" db="EMBL/GenBank/DDBJ databases">
        <title>Insight into the proteome of Arion vulgaris.</title>
        <authorList>
            <person name="Aradska J."/>
            <person name="Bulat T."/>
            <person name="Smidak R."/>
            <person name="Sarate P."/>
            <person name="Gangsoo J."/>
            <person name="Sialana F."/>
            <person name="Bilban M."/>
            <person name="Lubec G."/>
        </authorList>
    </citation>
    <scope>NUCLEOTIDE SEQUENCE</scope>
    <source>
        <tissue evidence="1">Skin</tissue>
    </source>
</reference>
<protein>
    <submittedName>
        <fullName evidence="1">Uncharacterized protein</fullName>
    </submittedName>
</protein>
<gene>
    <name evidence="1" type="primary">ORF212146</name>
</gene>
<proteinExistence type="predicted"/>
<name>A0A0B7BVU3_9EUPU</name>
<evidence type="ECO:0000313" key="1">
    <source>
        <dbReference type="EMBL" id="CEK96456.1"/>
    </source>
</evidence>
<dbReference type="EMBL" id="HACG01049591">
    <property type="protein sequence ID" value="CEK96456.1"/>
    <property type="molecule type" value="Transcribed_RNA"/>
</dbReference>